<keyword evidence="3" id="KW-0645">Protease</keyword>
<evidence type="ECO:0000256" key="6">
    <source>
        <dbReference type="ARBA" id="ARBA00022833"/>
    </source>
</evidence>
<organism evidence="10">
    <name type="scientific">Amphimedon queenslandica</name>
    <name type="common">Sponge</name>
    <dbReference type="NCBI Taxonomy" id="400682"/>
    <lineage>
        <taxon>Eukaryota</taxon>
        <taxon>Metazoa</taxon>
        <taxon>Porifera</taxon>
        <taxon>Demospongiae</taxon>
        <taxon>Heteroscleromorpha</taxon>
        <taxon>Haplosclerida</taxon>
        <taxon>Niphatidae</taxon>
        <taxon>Amphimedon</taxon>
    </lineage>
</organism>
<keyword evidence="4" id="KW-0479">Metal-binding</keyword>
<reference evidence="10" key="1">
    <citation type="submission" date="2017-05" db="UniProtKB">
        <authorList>
            <consortium name="EnsemblMetazoa"/>
        </authorList>
    </citation>
    <scope>IDENTIFICATION</scope>
</reference>
<dbReference type="InterPro" id="IPR024079">
    <property type="entry name" value="MetalloPept_cat_dom_sf"/>
</dbReference>
<name>A0A1X7U9J5_AMPQE</name>
<evidence type="ECO:0000256" key="1">
    <source>
        <dbReference type="ARBA" id="ARBA00001947"/>
    </source>
</evidence>
<evidence type="ECO:0000256" key="5">
    <source>
        <dbReference type="ARBA" id="ARBA00022801"/>
    </source>
</evidence>
<comment type="similarity">
    <text evidence="2">Belongs to the peptidase M35 family.</text>
</comment>
<protein>
    <recommendedName>
        <fullName evidence="9">Lysine-specific metallo-endopeptidase domain-containing protein</fullName>
    </recommendedName>
</protein>
<dbReference type="AlphaFoldDB" id="A0A1X7U9J5"/>
<dbReference type="GO" id="GO:0006508">
    <property type="term" value="P:proteolysis"/>
    <property type="evidence" value="ECO:0007669"/>
    <property type="project" value="UniProtKB-KW"/>
</dbReference>
<evidence type="ECO:0000256" key="7">
    <source>
        <dbReference type="ARBA" id="ARBA00023049"/>
    </source>
</evidence>
<keyword evidence="6" id="KW-0862">Zinc</keyword>
<dbReference type="InterPro" id="IPR050414">
    <property type="entry name" value="Fungal_M35_metalloproteases"/>
</dbReference>
<keyword evidence="5" id="KW-0378">Hydrolase</keyword>
<dbReference type="Gene3D" id="3.40.390.10">
    <property type="entry name" value="Collagenase (Catalytic Domain)"/>
    <property type="match status" value="1"/>
</dbReference>
<evidence type="ECO:0000256" key="8">
    <source>
        <dbReference type="SAM" id="SignalP"/>
    </source>
</evidence>
<dbReference type="Gene3D" id="2.60.40.2970">
    <property type="match status" value="1"/>
</dbReference>
<feature type="chain" id="PRO_5010859909" description="Lysine-specific metallo-endopeptidase domain-containing protein" evidence="8">
    <location>
        <begin position="20"/>
        <end position="364"/>
    </location>
</feature>
<sequence length="364" mass="40528">MKTLFSLFCLVTYLTCALSTNGWPIFLDMACNRALSAVACSFEFTNNADEDLYLLKHSTPLEGFYSEFVSVSLDGGPIPYQGPIAYRMPPAKNGFVLLKAGKSISATVQITDVFNTDTDGLYTVQYSRPLQYLSVNEMSAMSIDELKDSSVQKSIQIYLEDTHLLLRPKKEGIKIDHTVLVQGCASANIANGPHMDSDTLDIHKRLCAGIDKALKQTGNGNSVYKSWFGTYSSARDATVKETYQKIKDTVSTGEITYYNDGPECQNDADFVSYSCAGYPNVIFLCQNYYDKMKFCSDENANIKKEQIIMHEWAKVVGCTDHLVFGGYYGYGALNSILLAFTDPEKAVEDAHNYAYHYCESMVKS</sequence>
<keyword evidence="7" id="KW-0482">Metalloprotease</keyword>
<evidence type="ECO:0000259" key="9">
    <source>
        <dbReference type="Pfam" id="PF14521"/>
    </source>
</evidence>
<dbReference type="GO" id="GO:0046872">
    <property type="term" value="F:metal ion binding"/>
    <property type="evidence" value="ECO:0007669"/>
    <property type="project" value="UniProtKB-KW"/>
</dbReference>
<comment type="cofactor">
    <cofactor evidence="1">
        <name>Zn(2+)</name>
        <dbReference type="ChEBI" id="CHEBI:29105"/>
    </cofactor>
</comment>
<evidence type="ECO:0000256" key="3">
    <source>
        <dbReference type="ARBA" id="ARBA00022670"/>
    </source>
</evidence>
<dbReference type="EnsemblMetazoa" id="Aqu2.1.24154_001">
    <property type="protein sequence ID" value="Aqu2.1.24154_001"/>
    <property type="gene ID" value="Aqu2.1.24154"/>
</dbReference>
<dbReference type="InterPro" id="IPR029463">
    <property type="entry name" value="Lys_MEP"/>
</dbReference>
<accession>A0A1X7U9J5</accession>
<dbReference type="Pfam" id="PF14521">
    <property type="entry name" value="Aspzincin_M35"/>
    <property type="match status" value="1"/>
</dbReference>
<dbReference type="GO" id="GO:0004222">
    <property type="term" value="F:metalloendopeptidase activity"/>
    <property type="evidence" value="ECO:0007669"/>
    <property type="project" value="InterPro"/>
</dbReference>
<dbReference type="PANTHER" id="PTHR37016">
    <property type="match status" value="1"/>
</dbReference>
<keyword evidence="8" id="KW-0732">Signal</keyword>
<proteinExistence type="inferred from homology"/>
<dbReference type="PANTHER" id="PTHR37016:SF3">
    <property type="entry name" value="NEUTRAL PROTEASE 2-RELATED"/>
    <property type="match status" value="1"/>
</dbReference>
<evidence type="ECO:0000256" key="2">
    <source>
        <dbReference type="ARBA" id="ARBA00010279"/>
    </source>
</evidence>
<dbReference type="InParanoid" id="A0A1X7U9J5"/>
<dbReference type="SUPFAM" id="SSF55486">
    <property type="entry name" value="Metalloproteases ('zincins'), catalytic domain"/>
    <property type="match status" value="1"/>
</dbReference>
<evidence type="ECO:0000256" key="4">
    <source>
        <dbReference type="ARBA" id="ARBA00022723"/>
    </source>
</evidence>
<feature type="domain" description="Lysine-specific metallo-endopeptidase" evidence="9">
    <location>
        <begin position="215"/>
        <end position="357"/>
    </location>
</feature>
<evidence type="ECO:0000313" key="10">
    <source>
        <dbReference type="EnsemblMetazoa" id="Aqu2.1.24154_001"/>
    </source>
</evidence>
<feature type="signal peptide" evidence="8">
    <location>
        <begin position="1"/>
        <end position="19"/>
    </location>
</feature>